<evidence type="ECO:0000313" key="2">
    <source>
        <dbReference type="Proteomes" id="UP000267606"/>
    </source>
</evidence>
<sequence length="51" mass="5553">MKGVAYLHILKTPMTDSVNAGNSYEQSQQEMESGEVEIVDSGQVNKFSAGF</sequence>
<proteinExistence type="predicted"/>
<keyword evidence="2" id="KW-1185">Reference proteome</keyword>
<organism evidence="3">
    <name type="scientific">Onchocerca flexuosa</name>
    <dbReference type="NCBI Taxonomy" id="387005"/>
    <lineage>
        <taxon>Eukaryota</taxon>
        <taxon>Metazoa</taxon>
        <taxon>Ecdysozoa</taxon>
        <taxon>Nematoda</taxon>
        <taxon>Chromadorea</taxon>
        <taxon>Rhabditida</taxon>
        <taxon>Spirurina</taxon>
        <taxon>Spiruromorpha</taxon>
        <taxon>Filarioidea</taxon>
        <taxon>Onchocercidae</taxon>
        <taxon>Onchocerca</taxon>
    </lineage>
</organism>
<reference evidence="1 2" key="2">
    <citation type="submission" date="2018-11" db="EMBL/GenBank/DDBJ databases">
        <authorList>
            <consortium name="Pathogen Informatics"/>
        </authorList>
    </citation>
    <scope>NUCLEOTIDE SEQUENCE [LARGE SCALE GENOMIC DNA]</scope>
</reference>
<evidence type="ECO:0000313" key="1">
    <source>
        <dbReference type="EMBL" id="VDO51660.1"/>
    </source>
</evidence>
<evidence type="ECO:0000313" key="3">
    <source>
        <dbReference type="WBParaSite" id="OFLC_0000757201-mRNA-1"/>
    </source>
</evidence>
<accession>A0A183HJB1</accession>
<dbReference type="EMBL" id="UZAJ01008000">
    <property type="protein sequence ID" value="VDO51660.1"/>
    <property type="molecule type" value="Genomic_DNA"/>
</dbReference>
<dbReference type="WBParaSite" id="OFLC_0000757201-mRNA-1">
    <property type="protein sequence ID" value="OFLC_0000757201-mRNA-1"/>
    <property type="gene ID" value="OFLC_0000757201"/>
</dbReference>
<gene>
    <name evidence="1" type="ORF">OFLC_LOCUS7574</name>
</gene>
<dbReference type="Proteomes" id="UP000267606">
    <property type="component" value="Unassembled WGS sequence"/>
</dbReference>
<protein>
    <submittedName>
        <fullName evidence="3">Transposase</fullName>
    </submittedName>
</protein>
<reference evidence="3" key="1">
    <citation type="submission" date="2016-06" db="UniProtKB">
        <authorList>
            <consortium name="WormBaseParasite"/>
        </authorList>
    </citation>
    <scope>IDENTIFICATION</scope>
</reference>
<dbReference type="AlphaFoldDB" id="A0A183HJB1"/>
<name>A0A183HJB1_9BILA</name>